<proteinExistence type="predicted"/>
<evidence type="ECO:0000313" key="5">
    <source>
        <dbReference type="Proteomes" id="UP000286947"/>
    </source>
</evidence>
<name>A0A433SFL3_9BURK</name>
<keyword evidence="2" id="KW-0812">Transmembrane</keyword>
<dbReference type="RefSeq" id="WP_204250786.1">
    <property type="nucleotide sequence ID" value="NZ_PQSP01000001.1"/>
</dbReference>
<comment type="caution">
    <text evidence="4">The sequence shown here is derived from an EMBL/GenBank/DDBJ whole genome shotgun (WGS) entry which is preliminary data.</text>
</comment>
<keyword evidence="5" id="KW-1185">Reference proteome</keyword>
<accession>A0A433SFL3</accession>
<feature type="transmembrane region" description="Helical" evidence="2">
    <location>
        <begin position="128"/>
        <end position="146"/>
    </location>
</feature>
<keyword evidence="2" id="KW-1133">Transmembrane helix</keyword>
<evidence type="ECO:0000256" key="1">
    <source>
        <dbReference type="SAM" id="MobiDB-lite"/>
    </source>
</evidence>
<dbReference type="Pfam" id="PF00487">
    <property type="entry name" value="FA_desaturase"/>
    <property type="match status" value="1"/>
</dbReference>
<dbReference type="InterPro" id="IPR005804">
    <property type="entry name" value="FA_desaturase_dom"/>
</dbReference>
<feature type="region of interest" description="Disordered" evidence="1">
    <location>
        <begin position="20"/>
        <end position="47"/>
    </location>
</feature>
<keyword evidence="2" id="KW-0472">Membrane</keyword>
<dbReference type="CDD" id="cd01060">
    <property type="entry name" value="Membrane-FADS-like"/>
    <property type="match status" value="1"/>
</dbReference>
<protein>
    <recommendedName>
        <fullName evidence="3">Fatty acid desaturase domain-containing protein</fullName>
    </recommendedName>
</protein>
<dbReference type="GO" id="GO:0006629">
    <property type="term" value="P:lipid metabolic process"/>
    <property type="evidence" value="ECO:0007669"/>
    <property type="project" value="InterPro"/>
</dbReference>
<dbReference type="AlphaFoldDB" id="A0A433SFL3"/>
<feature type="transmembrane region" description="Helical" evidence="2">
    <location>
        <begin position="227"/>
        <end position="246"/>
    </location>
</feature>
<gene>
    <name evidence="4" type="ORF">CUZ56_00011</name>
</gene>
<reference evidence="4 5" key="1">
    <citation type="submission" date="2018-01" db="EMBL/GenBank/DDBJ databases">
        <title>Saezia sanguinis gen. nov., sp. nov., in the order Burkholderiales isolated from human blood.</title>
        <authorList>
            <person name="Medina-Pascual M.J."/>
            <person name="Valdezate S."/>
            <person name="Monzon S."/>
            <person name="Cuesta I."/>
            <person name="Carrasco G."/>
            <person name="Villalon P."/>
            <person name="Saez-Nieto J.A."/>
        </authorList>
    </citation>
    <scope>NUCLEOTIDE SEQUENCE [LARGE SCALE GENOMIC DNA]</scope>
    <source>
        <strain evidence="4 5">CNM695-12</strain>
    </source>
</reference>
<feature type="domain" description="Fatty acid desaturase" evidence="3">
    <location>
        <begin position="93"/>
        <end position="300"/>
    </location>
</feature>
<evidence type="ECO:0000313" key="4">
    <source>
        <dbReference type="EMBL" id="RUS67537.1"/>
    </source>
</evidence>
<dbReference type="EMBL" id="PQSP01000001">
    <property type="protein sequence ID" value="RUS67537.1"/>
    <property type="molecule type" value="Genomic_DNA"/>
</dbReference>
<dbReference type="Proteomes" id="UP000286947">
    <property type="component" value="Unassembled WGS sequence"/>
</dbReference>
<organism evidence="4 5">
    <name type="scientific">Saezia sanguinis</name>
    <dbReference type="NCBI Taxonomy" id="1965230"/>
    <lineage>
        <taxon>Bacteria</taxon>
        <taxon>Pseudomonadati</taxon>
        <taxon>Pseudomonadota</taxon>
        <taxon>Betaproteobacteria</taxon>
        <taxon>Burkholderiales</taxon>
        <taxon>Saeziaceae</taxon>
        <taxon>Saezia</taxon>
    </lineage>
</organism>
<feature type="transmembrane region" description="Helical" evidence="2">
    <location>
        <begin position="199"/>
        <end position="221"/>
    </location>
</feature>
<sequence length="307" mass="35760">MSSHLPARFTITKPASLQAASSHQPATPKHSHHASTLPSGDATSKGIPSEKSIIRTVAWKDLLPMSRWESIHEVTLSLPWLLGSFAAYHYRIWPLGLLCSFMFFLTALRQVHNAYHYAIGFNRTFTEWFMVIMSPLMFCPLHAVQLNHLRHHKYNMNHEDVEAISARMPWWKAIITGPLFPWRLLKKALEVGNTHYRRWIMFEIVVCLAWFIVVLFVLDIFFLKAHLLVMCLGECLTSFFAVWLVHHDCDETMHSRTIRNRFKSFITYNMLYHYEHHLFPALSTCKLAAVAKRLDQAYPNLPLKQVF</sequence>
<evidence type="ECO:0000259" key="3">
    <source>
        <dbReference type="Pfam" id="PF00487"/>
    </source>
</evidence>
<evidence type="ECO:0000256" key="2">
    <source>
        <dbReference type="SAM" id="Phobius"/>
    </source>
</evidence>
<feature type="transmembrane region" description="Helical" evidence="2">
    <location>
        <begin position="90"/>
        <end position="108"/>
    </location>
</feature>